<comment type="caution">
    <text evidence="1">The sequence shown here is derived from an EMBL/GenBank/DDBJ whole genome shotgun (WGS) entry which is preliminary data.</text>
</comment>
<evidence type="ECO:0000313" key="1">
    <source>
        <dbReference type="EMBL" id="KFH41299.1"/>
    </source>
</evidence>
<dbReference type="EMBL" id="JPKY01000136">
    <property type="protein sequence ID" value="KFH41299.1"/>
    <property type="molecule type" value="Genomic_DNA"/>
</dbReference>
<sequence>MHELGFKNPGCPALVLCIVCKRTCGIAKAAERPDNFRRLRGNSQFIQHREARREMRNGAFLSMSALQASSATS</sequence>
<keyword evidence="2" id="KW-1185">Reference proteome</keyword>
<organism evidence="1 2">
    <name type="scientific">Hapsidospora chrysogenum (strain ATCC 11550 / CBS 779.69 / DSM 880 / IAM 14645 / JCM 23072 / IMI 49137)</name>
    <name type="common">Acremonium chrysogenum</name>
    <dbReference type="NCBI Taxonomy" id="857340"/>
    <lineage>
        <taxon>Eukaryota</taxon>
        <taxon>Fungi</taxon>
        <taxon>Dikarya</taxon>
        <taxon>Ascomycota</taxon>
        <taxon>Pezizomycotina</taxon>
        <taxon>Sordariomycetes</taxon>
        <taxon>Hypocreomycetidae</taxon>
        <taxon>Hypocreales</taxon>
        <taxon>Bionectriaceae</taxon>
        <taxon>Hapsidospora</taxon>
    </lineage>
</organism>
<evidence type="ECO:0000313" key="2">
    <source>
        <dbReference type="Proteomes" id="UP000029964"/>
    </source>
</evidence>
<dbReference type="HOGENOM" id="CLU_2704235_0_0_1"/>
<dbReference type="Proteomes" id="UP000029964">
    <property type="component" value="Unassembled WGS sequence"/>
</dbReference>
<reference evidence="2" key="1">
    <citation type="journal article" date="2014" name="Genome Announc.">
        <title>Genome sequence and annotation of Acremonium chrysogenum, producer of the beta-lactam antibiotic cephalosporin C.</title>
        <authorList>
            <person name="Terfehr D."/>
            <person name="Dahlmann T.A."/>
            <person name="Specht T."/>
            <person name="Zadra I."/>
            <person name="Kuernsteiner H."/>
            <person name="Kueck U."/>
        </authorList>
    </citation>
    <scope>NUCLEOTIDE SEQUENCE [LARGE SCALE GENOMIC DNA]</scope>
    <source>
        <strain evidence="2">ATCC 11550 / CBS 779.69 / DSM 880 / IAM 14645 / JCM 23072 / IMI 49137</strain>
    </source>
</reference>
<accession>A0A086SW17</accession>
<gene>
    <name evidence="1" type="ORF">ACRE_080040</name>
</gene>
<dbReference type="AlphaFoldDB" id="A0A086SW17"/>
<proteinExistence type="predicted"/>
<protein>
    <submittedName>
        <fullName evidence="1">Uncharacterized protein</fullName>
    </submittedName>
</protein>
<name>A0A086SW17_HAPC1</name>